<keyword evidence="2" id="KW-0547">Nucleotide-binding</keyword>
<evidence type="ECO:0000256" key="2">
    <source>
        <dbReference type="ARBA" id="ARBA00022741"/>
    </source>
</evidence>
<dbReference type="SUPFAM" id="SSF52540">
    <property type="entry name" value="P-loop containing nucleoside triphosphate hydrolases"/>
    <property type="match status" value="1"/>
</dbReference>
<keyword evidence="3 5" id="KW-0067">ATP-binding</keyword>
<dbReference type="RefSeq" id="WP_051904967.1">
    <property type="nucleotide sequence ID" value="NZ_CP009211.1"/>
</dbReference>
<name>A0A240ARL5_9CORY</name>
<keyword evidence="5" id="KW-0378">Hydrolase</keyword>
<dbReference type="GO" id="GO:0005524">
    <property type="term" value="F:ATP binding"/>
    <property type="evidence" value="ECO:0007669"/>
    <property type="project" value="UniProtKB-KW"/>
</dbReference>
<evidence type="ECO:0000259" key="4">
    <source>
        <dbReference type="PROSITE" id="PS50893"/>
    </source>
</evidence>
<gene>
    <name evidence="5" type="primary">ssuB</name>
    <name evidence="5" type="ORF">SAMEA4535761_02326</name>
</gene>
<accession>A0A240ARL5</accession>
<dbReference type="EMBL" id="LT906467">
    <property type="protein sequence ID" value="SNV86040.1"/>
    <property type="molecule type" value="Genomic_DNA"/>
</dbReference>
<dbReference type="InterPro" id="IPR003439">
    <property type="entry name" value="ABC_transporter-like_ATP-bd"/>
</dbReference>
<dbReference type="OrthoDB" id="9804819at2"/>
<dbReference type="GO" id="GO:0016887">
    <property type="term" value="F:ATP hydrolysis activity"/>
    <property type="evidence" value="ECO:0007669"/>
    <property type="project" value="InterPro"/>
</dbReference>
<dbReference type="Pfam" id="PF00005">
    <property type="entry name" value="ABC_tran"/>
    <property type="match status" value="1"/>
</dbReference>
<feature type="domain" description="ABC transporter" evidence="4">
    <location>
        <begin position="2"/>
        <end position="229"/>
    </location>
</feature>
<dbReference type="SMART" id="SM00382">
    <property type="entry name" value="AAA"/>
    <property type="match status" value="1"/>
</dbReference>
<dbReference type="PROSITE" id="PS50893">
    <property type="entry name" value="ABC_TRANSPORTER_2"/>
    <property type="match status" value="1"/>
</dbReference>
<dbReference type="Proteomes" id="UP000215374">
    <property type="component" value="Chromosome 1"/>
</dbReference>
<evidence type="ECO:0000313" key="5">
    <source>
        <dbReference type="EMBL" id="SNV86040.1"/>
    </source>
</evidence>
<sequence>MIHAYELQKDFGSHKVLTDISFELPGTGIHALLGRNGVGKSTLLALIAGQLKPSGGELTVFGEQPFDRASVMDRVCFTGVDTPYPASWAIKDVIAGAAKRYVHWSQDTANVLMRDFGLDSQAHTAFGKASRGQRAMVGIVIGLASGAELTLLDEPYVGLDVHNTSVFYRHLLAHAESERCFVMATHHIDDAAKILDSALVLGRQGSVDKHLRAEDADGYVIVTGNFDEPAGALAYRRSATGTRAILPTETAAEMGLRTQAANLGDVLEAVLEVQQ</sequence>
<protein>
    <submittedName>
        <fullName evidence="5">ABC transporter ATP-binding protein</fullName>
        <ecNumber evidence="5">3.6.3.-</ecNumber>
    </submittedName>
</protein>
<dbReference type="InterPro" id="IPR051782">
    <property type="entry name" value="ABC_Transporter_VariousFunc"/>
</dbReference>
<keyword evidence="1" id="KW-0813">Transport</keyword>
<dbReference type="InterPro" id="IPR003593">
    <property type="entry name" value="AAA+_ATPase"/>
</dbReference>
<organism evidence="5 6">
    <name type="scientific">Corynebacterium imitans</name>
    <dbReference type="NCBI Taxonomy" id="156978"/>
    <lineage>
        <taxon>Bacteria</taxon>
        <taxon>Bacillati</taxon>
        <taxon>Actinomycetota</taxon>
        <taxon>Actinomycetes</taxon>
        <taxon>Mycobacteriales</taxon>
        <taxon>Corynebacteriaceae</taxon>
        <taxon>Corynebacterium</taxon>
    </lineage>
</organism>
<dbReference type="PANTHER" id="PTHR42939">
    <property type="entry name" value="ABC TRANSPORTER ATP-BINDING PROTEIN ALBC-RELATED"/>
    <property type="match status" value="1"/>
</dbReference>
<evidence type="ECO:0000313" key="6">
    <source>
        <dbReference type="Proteomes" id="UP000215374"/>
    </source>
</evidence>
<reference evidence="5 6" key="1">
    <citation type="submission" date="2017-06" db="EMBL/GenBank/DDBJ databases">
        <authorList>
            <consortium name="Pathogen Informatics"/>
        </authorList>
    </citation>
    <scope>NUCLEOTIDE SEQUENCE [LARGE SCALE GENOMIC DNA]</scope>
    <source>
        <strain evidence="5 6">NCTC13015</strain>
    </source>
</reference>
<dbReference type="InterPro" id="IPR027417">
    <property type="entry name" value="P-loop_NTPase"/>
</dbReference>
<evidence type="ECO:0000256" key="3">
    <source>
        <dbReference type="ARBA" id="ARBA00022840"/>
    </source>
</evidence>
<dbReference type="AlphaFoldDB" id="A0A240ARL5"/>
<dbReference type="Gene3D" id="3.40.50.300">
    <property type="entry name" value="P-loop containing nucleotide triphosphate hydrolases"/>
    <property type="match status" value="1"/>
</dbReference>
<dbReference type="PANTHER" id="PTHR42939:SF1">
    <property type="entry name" value="ABC TRANSPORTER ATP-BINDING PROTEIN ALBC-RELATED"/>
    <property type="match status" value="1"/>
</dbReference>
<proteinExistence type="predicted"/>
<evidence type="ECO:0000256" key="1">
    <source>
        <dbReference type="ARBA" id="ARBA00022448"/>
    </source>
</evidence>
<dbReference type="EC" id="3.6.3.-" evidence="5"/>